<dbReference type="RefSeq" id="WP_023267169.1">
    <property type="nucleotide sequence ID" value="NZ_AXZL01000066.1"/>
</dbReference>
<keyword evidence="3" id="KW-1185">Reference proteome</keyword>
<feature type="domain" description="Glycosyltransferase subfamily 4-like N-terminal" evidence="1">
    <location>
        <begin position="13"/>
        <end position="217"/>
    </location>
</feature>
<dbReference type="EMBL" id="AXZL01000066">
    <property type="protein sequence ID" value="ESE41254.1"/>
    <property type="molecule type" value="Genomic_DNA"/>
</dbReference>
<dbReference type="Pfam" id="PF13439">
    <property type="entry name" value="Glyco_transf_4"/>
    <property type="match status" value="1"/>
</dbReference>
<evidence type="ECO:0000313" key="3">
    <source>
        <dbReference type="Proteomes" id="UP000017548"/>
    </source>
</evidence>
<reference evidence="2 3" key="1">
    <citation type="journal article" date="2013" name="Genome Announc.">
        <title>Draft Genome Sequence of Shewanella decolorationis S12, a Dye-Degrading Bacterium Isolated from a Wastewater Treatment Plant.</title>
        <authorList>
            <person name="Xu M."/>
            <person name="Fang Y."/>
            <person name="Liu J."/>
            <person name="Chen X."/>
            <person name="Sun G."/>
            <person name="Guo J."/>
            <person name="Hua Z."/>
            <person name="Tu Q."/>
            <person name="Wu L."/>
            <person name="Zhou J."/>
            <person name="Liu X."/>
        </authorList>
    </citation>
    <scope>NUCLEOTIDE SEQUENCE [LARGE SCALE GENOMIC DNA]</scope>
    <source>
        <strain evidence="2 3">S12</strain>
    </source>
</reference>
<dbReference type="Pfam" id="PF13692">
    <property type="entry name" value="Glyco_trans_1_4"/>
    <property type="match status" value="1"/>
</dbReference>
<dbReference type="Gene3D" id="3.40.50.2000">
    <property type="entry name" value="Glycogen Phosphorylase B"/>
    <property type="match status" value="2"/>
</dbReference>
<organism evidence="2 3">
    <name type="scientific">Shewanella decolorationis S12</name>
    <dbReference type="NCBI Taxonomy" id="1353536"/>
    <lineage>
        <taxon>Bacteria</taxon>
        <taxon>Pseudomonadati</taxon>
        <taxon>Pseudomonadota</taxon>
        <taxon>Gammaproteobacteria</taxon>
        <taxon>Alteromonadales</taxon>
        <taxon>Shewanellaceae</taxon>
        <taxon>Shewanella</taxon>
    </lineage>
</organism>
<accession>A0ABN0PME2</accession>
<dbReference type="PANTHER" id="PTHR12526">
    <property type="entry name" value="GLYCOSYLTRANSFERASE"/>
    <property type="match status" value="1"/>
</dbReference>
<dbReference type="SUPFAM" id="SSF53756">
    <property type="entry name" value="UDP-Glycosyltransferase/glycogen phosphorylase"/>
    <property type="match status" value="1"/>
</dbReference>
<dbReference type="PANTHER" id="PTHR12526:SF637">
    <property type="entry name" value="GLYCOSYLTRANSFERASE EPSF-RELATED"/>
    <property type="match status" value="1"/>
</dbReference>
<proteinExistence type="predicted"/>
<dbReference type="InterPro" id="IPR028098">
    <property type="entry name" value="Glyco_trans_4-like_N"/>
</dbReference>
<dbReference type="CDD" id="cd03825">
    <property type="entry name" value="GT4_WcaC-like"/>
    <property type="match status" value="1"/>
</dbReference>
<protein>
    <submittedName>
        <fullName evidence="2">Glycosyl group 1 family protein</fullName>
    </submittedName>
</protein>
<evidence type="ECO:0000259" key="1">
    <source>
        <dbReference type="Pfam" id="PF13439"/>
    </source>
</evidence>
<name>A0ABN0PME2_9GAMM</name>
<sequence length="408" mass="45632">MKILIVNTSDIQGGAARAAYRLHKALLAEGVDSQMLVQSKSSDDFTVHRPETKFQKAMGKIRPTLDSLPVLRYKDRTKTLFSPSWVPFSGLVEKINALNPDVVHLHWIAGGMVRTEDLAKINAPIVWSLHDNWAFTGGCHIMWDCTRYIQSCGECPRLASKQEQDLSRKVWQRKNKTFRKIPSLKIIGLSSWLTDCARKSSLFKDTEVICLPNPINTKSYSPFEQSYARTLLNLPLGKKIIAFGAMSATSDINKGFQYLSNALELLSTDYELVVFGSSEPKKSQGFKQKAHYLGHLHDDISLRVLYSAADVMVVPSLQENLSNAIMESLACGTPVVGFAIGGNEDLIEHQKTGYLAKPFDIEDLAHGINWILNHDNPSVLAIAAREKVIVEFDSKVVAMKYIELYQTM</sequence>
<evidence type="ECO:0000313" key="2">
    <source>
        <dbReference type="EMBL" id="ESE41254.1"/>
    </source>
</evidence>
<comment type="caution">
    <text evidence="2">The sequence shown here is derived from an EMBL/GenBank/DDBJ whole genome shotgun (WGS) entry which is preliminary data.</text>
</comment>
<dbReference type="Proteomes" id="UP000017548">
    <property type="component" value="Unassembled WGS sequence"/>
</dbReference>
<gene>
    <name evidence="2" type="ORF">SHD_2164</name>
</gene>